<dbReference type="PROSITE" id="PS50075">
    <property type="entry name" value="CARRIER"/>
    <property type="match status" value="1"/>
</dbReference>
<keyword evidence="2" id="KW-0597">Phosphoprotein</keyword>
<organism evidence="4">
    <name type="scientific">Streptomyces sp. NBC_00060</name>
    <dbReference type="NCBI Taxonomy" id="2975636"/>
    <lineage>
        <taxon>Bacteria</taxon>
        <taxon>Bacillati</taxon>
        <taxon>Actinomycetota</taxon>
        <taxon>Actinomycetes</taxon>
        <taxon>Kitasatosporales</taxon>
        <taxon>Streptomycetaceae</taxon>
        <taxon>Streptomyces</taxon>
    </lineage>
</organism>
<name>A0AAU2HA26_9ACTN</name>
<protein>
    <submittedName>
        <fullName evidence="4">Acyl carrier protein</fullName>
    </submittedName>
</protein>
<gene>
    <name evidence="4" type="ORF">OHV25_33330</name>
</gene>
<dbReference type="SUPFAM" id="SSF47336">
    <property type="entry name" value="ACP-like"/>
    <property type="match status" value="1"/>
</dbReference>
<reference evidence="4" key="1">
    <citation type="submission" date="2022-10" db="EMBL/GenBank/DDBJ databases">
        <title>The complete genomes of actinobacterial strains from the NBC collection.</title>
        <authorList>
            <person name="Joergensen T.S."/>
            <person name="Alvarez Arevalo M."/>
            <person name="Sterndorff E.B."/>
            <person name="Faurdal D."/>
            <person name="Vuksanovic O."/>
            <person name="Mourched A.-S."/>
            <person name="Charusanti P."/>
            <person name="Shaw S."/>
            <person name="Blin K."/>
            <person name="Weber T."/>
        </authorList>
    </citation>
    <scope>NUCLEOTIDE SEQUENCE</scope>
    <source>
        <strain evidence="4">NBC_00060</strain>
    </source>
</reference>
<dbReference type="Gene3D" id="1.10.1200.10">
    <property type="entry name" value="ACP-like"/>
    <property type="match status" value="1"/>
</dbReference>
<accession>A0AAU2HA26</accession>
<dbReference type="InterPro" id="IPR036736">
    <property type="entry name" value="ACP-like_sf"/>
</dbReference>
<evidence type="ECO:0000256" key="1">
    <source>
        <dbReference type="ARBA" id="ARBA00022450"/>
    </source>
</evidence>
<keyword evidence="1" id="KW-0596">Phosphopantetheine</keyword>
<sequence length="104" mass="11061">MSIAPDTRTAIRPQTPVLAPADLEKWLTDRVAFHLHRPAREIDPTTPLADYGIDSVAAIGICGEIEERHLLAVPPTLAYDFPTVRAIAGHLAELLAVGDAGAAS</sequence>
<dbReference type="Pfam" id="PF00550">
    <property type="entry name" value="PP-binding"/>
    <property type="match status" value="1"/>
</dbReference>
<dbReference type="AlphaFoldDB" id="A0AAU2HA26"/>
<dbReference type="InterPro" id="IPR020806">
    <property type="entry name" value="PKS_PP-bd"/>
</dbReference>
<proteinExistence type="predicted"/>
<dbReference type="GO" id="GO:0017000">
    <property type="term" value="P:antibiotic biosynthetic process"/>
    <property type="evidence" value="ECO:0007669"/>
    <property type="project" value="UniProtKB-ARBA"/>
</dbReference>
<dbReference type="InterPro" id="IPR006162">
    <property type="entry name" value="Ppantetheine_attach_site"/>
</dbReference>
<dbReference type="InterPro" id="IPR009081">
    <property type="entry name" value="PP-bd_ACP"/>
</dbReference>
<dbReference type="SMART" id="SM01294">
    <property type="entry name" value="PKS_PP_betabranch"/>
    <property type="match status" value="1"/>
</dbReference>
<evidence type="ECO:0000259" key="3">
    <source>
        <dbReference type="PROSITE" id="PS50075"/>
    </source>
</evidence>
<dbReference type="SMART" id="SM00823">
    <property type="entry name" value="PKS_PP"/>
    <property type="match status" value="1"/>
</dbReference>
<evidence type="ECO:0000313" key="4">
    <source>
        <dbReference type="EMBL" id="WTU44118.1"/>
    </source>
</evidence>
<dbReference type="PROSITE" id="PS00012">
    <property type="entry name" value="PHOSPHOPANTETHEINE"/>
    <property type="match status" value="1"/>
</dbReference>
<dbReference type="GO" id="GO:0031177">
    <property type="term" value="F:phosphopantetheine binding"/>
    <property type="evidence" value="ECO:0007669"/>
    <property type="project" value="InterPro"/>
</dbReference>
<dbReference type="EMBL" id="CP108253">
    <property type="protein sequence ID" value="WTU44118.1"/>
    <property type="molecule type" value="Genomic_DNA"/>
</dbReference>
<feature type="domain" description="Carrier" evidence="3">
    <location>
        <begin position="18"/>
        <end position="95"/>
    </location>
</feature>
<evidence type="ECO:0000256" key="2">
    <source>
        <dbReference type="ARBA" id="ARBA00022553"/>
    </source>
</evidence>